<name>A0ABX5X0U4_9GAMM</name>
<evidence type="ECO:0000313" key="3">
    <source>
        <dbReference type="Proteomes" id="UP000315947"/>
    </source>
</evidence>
<gene>
    <name evidence="2" type="ORF">FM037_13395</name>
</gene>
<dbReference type="EMBL" id="CP041614">
    <property type="protein sequence ID" value="QDO84052.1"/>
    <property type="molecule type" value="Genomic_DNA"/>
</dbReference>
<proteinExistence type="predicted"/>
<dbReference type="Proteomes" id="UP000315947">
    <property type="component" value="Chromosome"/>
</dbReference>
<feature type="region of interest" description="Disordered" evidence="1">
    <location>
        <begin position="1"/>
        <end position="38"/>
    </location>
</feature>
<sequence>MTKTTLEAQRFTINHEASKVRKSPKPKTEGERKINKTRRSIEERLEQKQLMHELGLTEEDISIL</sequence>
<keyword evidence="3" id="KW-1185">Reference proteome</keyword>
<reference evidence="2 3" key="1">
    <citation type="submission" date="2019-07" db="EMBL/GenBank/DDBJ databases">
        <title>Shewanella sp. YLB-06 whole genomic sequence.</title>
        <authorList>
            <person name="Yu L."/>
        </authorList>
    </citation>
    <scope>NUCLEOTIDE SEQUENCE [LARGE SCALE GENOMIC DNA]</scope>
    <source>
        <strain evidence="2 3">YLB-06</strain>
    </source>
</reference>
<dbReference type="RefSeq" id="WP_144046418.1">
    <property type="nucleotide sequence ID" value="NZ_CP041614.1"/>
</dbReference>
<accession>A0ABX5X0U4</accession>
<organism evidence="2 3">
    <name type="scientific">Shewanella psychropiezotolerans</name>
    <dbReference type="NCBI Taxonomy" id="2593655"/>
    <lineage>
        <taxon>Bacteria</taxon>
        <taxon>Pseudomonadati</taxon>
        <taxon>Pseudomonadota</taxon>
        <taxon>Gammaproteobacteria</taxon>
        <taxon>Alteromonadales</taxon>
        <taxon>Shewanellaceae</taxon>
        <taxon>Shewanella</taxon>
    </lineage>
</organism>
<feature type="compositionally biased region" description="Basic and acidic residues" evidence="1">
    <location>
        <begin position="26"/>
        <end position="38"/>
    </location>
</feature>
<protein>
    <submittedName>
        <fullName evidence="2">Uncharacterized protein</fullName>
    </submittedName>
</protein>
<evidence type="ECO:0000313" key="2">
    <source>
        <dbReference type="EMBL" id="QDO84052.1"/>
    </source>
</evidence>
<evidence type="ECO:0000256" key="1">
    <source>
        <dbReference type="SAM" id="MobiDB-lite"/>
    </source>
</evidence>